<evidence type="ECO:0000256" key="1">
    <source>
        <dbReference type="SAM" id="MobiDB-lite"/>
    </source>
</evidence>
<accession>A0AAD6UT22</accession>
<organism evidence="2 3">
    <name type="scientific">Mycena pura</name>
    <dbReference type="NCBI Taxonomy" id="153505"/>
    <lineage>
        <taxon>Eukaryota</taxon>
        <taxon>Fungi</taxon>
        <taxon>Dikarya</taxon>
        <taxon>Basidiomycota</taxon>
        <taxon>Agaricomycotina</taxon>
        <taxon>Agaricomycetes</taxon>
        <taxon>Agaricomycetidae</taxon>
        <taxon>Agaricales</taxon>
        <taxon>Marasmiineae</taxon>
        <taxon>Mycenaceae</taxon>
        <taxon>Mycena</taxon>
    </lineage>
</organism>
<reference evidence="2" key="1">
    <citation type="submission" date="2023-03" db="EMBL/GenBank/DDBJ databases">
        <title>Massive genome expansion in bonnet fungi (Mycena s.s.) driven by repeated elements and novel gene families across ecological guilds.</title>
        <authorList>
            <consortium name="Lawrence Berkeley National Laboratory"/>
            <person name="Harder C.B."/>
            <person name="Miyauchi S."/>
            <person name="Viragh M."/>
            <person name="Kuo A."/>
            <person name="Thoen E."/>
            <person name="Andreopoulos B."/>
            <person name="Lu D."/>
            <person name="Skrede I."/>
            <person name="Drula E."/>
            <person name="Henrissat B."/>
            <person name="Morin E."/>
            <person name="Kohler A."/>
            <person name="Barry K."/>
            <person name="LaButti K."/>
            <person name="Morin E."/>
            <person name="Salamov A."/>
            <person name="Lipzen A."/>
            <person name="Mereny Z."/>
            <person name="Hegedus B."/>
            <person name="Baldrian P."/>
            <person name="Stursova M."/>
            <person name="Weitz H."/>
            <person name="Taylor A."/>
            <person name="Grigoriev I.V."/>
            <person name="Nagy L.G."/>
            <person name="Martin F."/>
            <person name="Kauserud H."/>
        </authorList>
    </citation>
    <scope>NUCLEOTIDE SEQUENCE</scope>
    <source>
        <strain evidence="2">9144</strain>
    </source>
</reference>
<dbReference type="EMBL" id="JARJCW010000102">
    <property type="protein sequence ID" value="KAJ7194008.1"/>
    <property type="molecule type" value="Genomic_DNA"/>
</dbReference>
<dbReference type="Proteomes" id="UP001219525">
    <property type="component" value="Unassembled WGS sequence"/>
</dbReference>
<sequence>MPNKVKQQPAHTWPPHPTTTCPNVEWEEKQAPPGIDKEDDEAFFGDFVAHSRKEKRKVVIQDKENNPSTVTNWRPWNVPQQQNVAANEANKEQRIREVVEMLTGGDAEYRTAAKTNLWRVSMESHRELFWMTTIMWNATIKVVGIPPSFPATSKMGALFRYLVGFGTRFVTVPELEPGAGVIYFHSTWIVLANYCVANAAVQTLLGPTLAIAGSWEPVLNMQISITKFLGEMPMRRTKLIGAIKAPSTRFESAQLGVLNSWLISPI</sequence>
<dbReference type="AlphaFoldDB" id="A0AAD6UT22"/>
<gene>
    <name evidence="2" type="ORF">GGX14DRAFT_404956</name>
</gene>
<evidence type="ECO:0000313" key="3">
    <source>
        <dbReference type="Proteomes" id="UP001219525"/>
    </source>
</evidence>
<evidence type="ECO:0000313" key="2">
    <source>
        <dbReference type="EMBL" id="KAJ7194008.1"/>
    </source>
</evidence>
<protein>
    <submittedName>
        <fullName evidence="2">Uncharacterized protein</fullName>
    </submittedName>
</protein>
<feature type="region of interest" description="Disordered" evidence="1">
    <location>
        <begin position="1"/>
        <end position="39"/>
    </location>
</feature>
<keyword evidence="3" id="KW-1185">Reference proteome</keyword>
<comment type="caution">
    <text evidence="2">The sequence shown here is derived from an EMBL/GenBank/DDBJ whole genome shotgun (WGS) entry which is preliminary data.</text>
</comment>
<proteinExistence type="predicted"/>
<name>A0AAD6UT22_9AGAR</name>